<feature type="transmembrane region" description="Helical" evidence="1">
    <location>
        <begin position="109"/>
        <end position="127"/>
    </location>
</feature>
<keyword evidence="1" id="KW-1133">Transmembrane helix</keyword>
<comment type="caution">
    <text evidence="2">The sequence shown here is derived from an EMBL/GenBank/DDBJ whole genome shotgun (WGS) entry which is preliminary data.</text>
</comment>
<evidence type="ECO:0000313" key="3">
    <source>
        <dbReference type="Proteomes" id="UP000636800"/>
    </source>
</evidence>
<reference evidence="2 3" key="1">
    <citation type="journal article" date="2020" name="Nat. Food">
        <title>A phased Vanilla planifolia genome enables genetic improvement of flavour and production.</title>
        <authorList>
            <person name="Hasing T."/>
            <person name="Tang H."/>
            <person name="Brym M."/>
            <person name="Khazi F."/>
            <person name="Huang T."/>
            <person name="Chambers A.H."/>
        </authorList>
    </citation>
    <scope>NUCLEOTIDE SEQUENCE [LARGE SCALE GENOMIC DNA]</scope>
    <source>
        <tissue evidence="2">Leaf</tissue>
    </source>
</reference>
<evidence type="ECO:0000256" key="1">
    <source>
        <dbReference type="SAM" id="Phobius"/>
    </source>
</evidence>
<gene>
    <name evidence="2" type="ORF">HPP92_023480</name>
</gene>
<dbReference type="EMBL" id="JADCNL010000012">
    <property type="protein sequence ID" value="KAG0458323.1"/>
    <property type="molecule type" value="Genomic_DNA"/>
</dbReference>
<dbReference type="Proteomes" id="UP000636800">
    <property type="component" value="Chromosome 12"/>
</dbReference>
<feature type="transmembrane region" description="Helical" evidence="1">
    <location>
        <begin position="303"/>
        <end position="322"/>
    </location>
</feature>
<feature type="transmembrane region" description="Helical" evidence="1">
    <location>
        <begin position="181"/>
        <end position="199"/>
    </location>
</feature>
<name>A0A835PSW1_VANPL</name>
<keyword evidence="1" id="KW-0472">Membrane</keyword>
<keyword evidence="1" id="KW-0812">Transmembrane</keyword>
<feature type="transmembrane region" description="Helical" evidence="1">
    <location>
        <begin position="147"/>
        <end position="169"/>
    </location>
</feature>
<evidence type="ECO:0000313" key="2">
    <source>
        <dbReference type="EMBL" id="KAG0458323.1"/>
    </source>
</evidence>
<keyword evidence="3" id="KW-1185">Reference proteome</keyword>
<feature type="transmembrane region" description="Helical" evidence="1">
    <location>
        <begin position="337"/>
        <end position="355"/>
    </location>
</feature>
<sequence length="361" mass="40494">MILCNALKFLTTSRANSLPVPCITETAEMLSMVLVHPWWSPPLPVHRDTGGRAVGRGTSPSPLSKASTDGFIGFCSPLLRCAFPAQAEKHNSRGGVASPEQDDILVRKFLQALLWTAEIAYILWLFLLPYAPGDPVWAIKSNTVSDLLGLSLNFFFILPLLNSIGVHVIEAPTLHPVAEGLFNFVIGWTFLFAPLLFTDRRRDRYRGSLDLLWVFQMFLTNTFLIPYMAIRLDDITDDEKKPLPEPPKLGPLMTNGASVVGLIGGCACLVSVLWAFFGRAYGGFGDVSGRWRFLEEYIQSERLAYAFLWDVFLYTMFQPWLIGDNLENVKNSGKEPVRLLRFLPVMGLIAYLLFLDNEKEV</sequence>
<dbReference type="PANTHER" id="PTHR36367">
    <property type="entry name" value="TRANSMEMBRANE PROTEIN"/>
    <property type="match status" value="1"/>
</dbReference>
<dbReference type="AlphaFoldDB" id="A0A835PSW1"/>
<feature type="transmembrane region" description="Helical" evidence="1">
    <location>
        <begin position="259"/>
        <end position="282"/>
    </location>
</feature>
<organism evidence="2 3">
    <name type="scientific">Vanilla planifolia</name>
    <name type="common">Vanilla</name>
    <dbReference type="NCBI Taxonomy" id="51239"/>
    <lineage>
        <taxon>Eukaryota</taxon>
        <taxon>Viridiplantae</taxon>
        <taxon>Streptophyta</taxon>
        <taxon>Embryophyta</taxon>
        <taxon>Tracheophyta</taxon>
        <taxon>Spermatophyta</taxon>
        <taxon>Magnoliopsida</taxon>
        <taxon>Liliopsida</taxon>
        <taxon>Asparagales</taxon>
        <taxon>Orchidaceae</taxon>
        <taxon>Vanilloideae</taxon>
        <taxon>Vanilleae</taxon>
        <taxon>Vanilla</taxon>
    </lineage>
</organism>
<feature type="transmembrane region" description="Helical" evidence="1">
    <location>
        <begin position="211"/>
        <end position="230"/>
    </location>
</feature>
<accession>A0A835PSW1</accession>
<dbReference type="PANTHER" id="PTHR36367:SF2">
    <property type="entry name" value="TRANSMEMBRANE PROTEIN"/>
    <property type="match status" value="1"/>
</dbReference>
<protein>
    <submittedName>
        <fullName evidence="2">Uncharacterized protein</fullName>
    </submittedName>
</protein>
<proteinExistence type="predicted"/>